<keyword evidence="3" id="KW-1185">Reference proteome</keyword>
<evidence type="ECO:0000313" key="2">
    <source>
        <dbReference type="EMBL" id="UYG53700.1"/>
    </source>
</evidence>
<proteinExistence type="predicted"/>
<dbReference type="InterPro" id="IPR001387">
    <property type="entry name" value="Cro/C1-type_HTH"/>
</dbReference>
<dbReference type="CDD" id="cd00093">
    <property type="entry name" value="HTH_XRE"/>
    <property type="match status" value="1"/>
</dbReference>
<evidence type="ECO:0000259" key="1">
    <source>
        <dbReference type="PROSITE" id="PS50943"/>
    </source>
</evidence>
<dbReference type="SMART" id="SM00530">
    <property type="entry name" value="HTH_XRE"/>
    <property type="match status" value="1"/>
</dbReference>
<dbReference type="PROSITE" id="PS50943">
    <property type="entry name" value="HTH_CROC1"/>
    <property type="match status" value="1"/>
</dbReference>
<protein>
    <submittedName>
        <fullName evidence="2">Helix-turn-helix domain-containing protein</fullName>
    </submittedName>
</protein>
<reference evidence="2" key="1">
    <citation type="submission" date="2022-09" db="EMBL/GenBank/DDBJ databases">
        <title>The complete genome of Acidovorax sp. 5MLIR.</title>
        <authorList>
            <person name="Liu L."/>
            <person name="Yue J."/>
            <person name="Yang F."/>
            <person name="Yuan J."/>
            <person name="Li L."/>
        </authorList>
    </citation>
    <scope>NUCLEOTIDE SEQUENCE</scope>
    <source>
        <strain evidence="2">5MLIR</strain>
        <plasmid evidence="2">unnamed1</plasmid>
    </source>
</reference>
<feature type="domain" description="HTH cro/C1-type" evidence="1">
    <location>
        <begin position="37"/>
        <end position="91"/>
    </location>
</feature>
<organism evidence="2 3">
    <name type="scientific">Comamonas endophytica</name>
    <dbReference type="NCBI Taxonomy" id="2949090"/>
    <lineage>
        <taxon>Bacteria</taxon>
        <taxon>Pseudomonadati</taxon>
        <taxon>Pseudomonadota</taxon>
        <taxon>Betaproteobacteria</taxon>
        <taxon>Burkholderiales</taxon>
        <taxon>Comamonadaceae</taxon>
        <taxon>Comamonas</taxon>
    </lineage>
</organism>
<sequence length="152" mass="16744">MRRSCRDHLALARRNFSGQKPDKGAQVVYYEIFMANVLRLLDDKQMTKQTLAQKAGMSISFLSDLTNGKANPSLKIMAAIAAALDVPLPALLEAPETTPAVHETAGRYRLTRRLPQGLSQVSAVLTDYQAFNVRQWDEANRKAISKSGDAPS</sequence>
<dbReference type="Gene3D" id="1.10.260.40">
    <property type="entry name" value="lambda repressor-like DNA-binding domains"/>
    <property type="match status" value="1"/>
</dbReference>
<dbReference type="InterPro" id="IPR010982">
    <property type="entry name" value="Lambda_DNA-bd_dom_sf"/>
</dbReference>
<dbReference type="Pfam" id="PF01381">
    <property type="entry name" value="HTH_3"/>
    <property type="match status" value="1"/>
</dbReference>
<dbReference type="EMBL" id="CP106882">
    <property type="protein sequence ID" value="UYG53700.1"/>
    <property type="molecule type" value="Genomic_DNA"/>
</dbReference>
<keyword evidence="2" id="KW-0614">Plasmid</keyword>
<accession>A0ABY6GG98</accession>
<dbReference type="SUPFAM" id="SSF47413">
    <property type="entry name" value="lambda repressor-like DNA-binding domains"/>
    <property type="match status" value="1"/>
</dbReference>
<dbReference type="NCBIfam" id="NF010465">
    <property type="entry name" value="PRK13890.1"/>
    <property type="match status" value="1"/>
</dbReference>
<geneLocation type="plasmid" evidence="2 3">
    <name>unnamed1</name>
</geneLocation>
<name>A0ABY6GG98_9BURK</name>
<dbReference type="Proteomes" id="UP001162800">
    <property type="component" value="Plasmid unnamed1"/>
</dbReference>
<gene>
    <name evidence="2" type="ORF">M9799_17340</name>
</gene>
<evidence type="ECO:0000313" key="3">
    <source>
        <dbReference type="Proteomes" id="UP001162800"/>
    </source>
</evidence>